<gene>
    <name evidence="2" type="ORF">PQO05_01750</name>
</gene>
<reference evidence="2 3" key="1">
    <citation type="submission" date="2023-02" db="EMBL/GenBank/DDBJ databases">
        <title>Genome sequence of Mucilaginibacter jinjuensis strain KACC 16571.</title>
        <authorList>
            <person name="Kim S."/>
            <person name="Heo J."/>
            <person name="Kwon S.-W."/>
        </authorList>
    </citation>
    <scope>NUCLEOTIDE SEQUENCE [LARGE SCALE GENOMIC DNA]</scope>
    <source>
        <strain evidence="2 3">KACC 16571</strain>
    </source>
</reference>
<keyword evidence="3" id="KW-1185">Reference proteome</keyword>
<name>A0ABY7TA90_9SPHI</name>
<dbReference type="Gene3D" id="2.40.70.10">
    <property type="entry name" value="Acid Proteases"/>
    <property type="match status" value="1"/>
</dbReference>
<organism evidence="2 3">
    <name type="scientific">Mucilaginibacter jinjuensis</name>
    <dbReference type="NCBI Taxonomy" id="1176721"/>
    <lineage>
        <taxon>Bacteria</taxon>
        <taxon>Pseudomonadati</taxon>
        <taxon>Bacteroidota</taxon>
        <taxon>Sphingobacteriia</taxon>
        <taxon>Sphingobacteriales</taxon>
        <taxon>Sphingobacteriaceae</taxon>
        <taxon>Mucilaginibacter</taxon>
    </lineage>
</organism>
<dbReference type="InterPro" id="IPR021109">
    <property type="entry name" value="Peptidase_aspartic_dom_sf"/>
</dbReference>
<dbReference type="PROSITE" id="PS51257">
    <property type="entry name" value="PROKAR_LIPOPROTEIN"/>
    <property type="match status" value="1"/>
</dbReference>
<evidence type="ECO:0000313" key="2">
    <source>
        <dbReference type="EMBL" id="WCT12653.1"/>
    </source>
</evidence>
<dbReference type="Proteomes" id="UP001216139">
    <property type="component" value="Chromosome"/>
</dbReference>
<feature type="chain" id="PRO_5047194896" description="Aspartyl protease" evidence="1">
    <location>
        <begin position="22"/>
        <end position="373"/>
    </location>
</feature>
<proteinExistence type="predicted"/>
<sequence>MKKTTYYFPALLLLIIFFASCKKDNTDNITNNTNTLVNTPTPTKLGLYESDSSIYKLLFIAVPKIGTQTVNQFMIFDTGSGGMVIDAHEVLPASMVTSSGFNFTGDSTVVDGITITNQTSTISYGADDATTEKVYGNLAYATVTIGDHDGTISVKRLPFFLYYKGTDSQGKTEDVGAFDIFGVDSEYDVTFNNGAYITSPLSYFVPATGLTKGFKMAALGTSNFSVNGTYVPNVLSLGLTSSDLSSTSGFTMHTLTSDPGYGYSVVIPGSYTYGGKTVSKAYEVFDTGTEPYSYFQDPTAASKVTLLPTGTNVSVTTSSNFNYSFNTTATDYLTYVENPNSSGGAVSIISLEYFLNNAYMLDYDDHKLGLKNN</sequence>
<keyword evidence="1" id="KW-0732">Signal</keyword>
<accession>A0ABY7TA90</accession>
<protein>
    <recommendedName>
        <fullName evidence="4">Aspartyl protease</fullName>
    </recommendedName>
</protein>
<dbReference type="EMBL" id="CP117167">
    <property type="protein sequence ID" value="WCT12653.1"/>
    <property type="molecule type" value="Genomic_DNA"/>
</dbReference>
<evidence type="ECO:0000256" key="1">
    <source>
        <dbReference type="SAM" id="SignalP"/>
    </source>
</evidence>
<feature type="signal peptide" evidence="1">
    <location>
        <begin position="1"/>
        <end position="21"/>
    </location>
</feature>
<evidence type="ECO:0000313" key="3">
    <source>
        <dbReference type="Proteomes" id="UP001216139"/>
    </source>
</evidence>
<evidence type="ECO:0008006" key="4">
    <source>
        <dbReference type="Google" id="ProtNLM"/>
    </source>
</evidence>
<dbReference type="RefSeq" id="WP_273630917.1">
    <property type="nucleotide sequence ID" value="NZ_CP117167.1"/>
</dbReference>
<dbReference type="SUPFAM" id="SSF50630">
    <property type="entry name" value="Acid proteases"/>
    <property type="match status" value="1"/>
</dbReference>